<gene>
    <name evidence="1" type="primary">RvY_03830-1</name>
    <name evidence="1" type="synonym">RvY_03830.1</name>
    <name evidence="1" type="ORF">RvY_03830</name>
</gene>
<sequence length="94" mass="10527">MKWGIMCCTSLRKTSRVKTESPAVQNTSNRAFNWTSQVLIKRKTLDERAKAGNDAQELAKEGDQVISVDLRASTAASPRLQVSKLHDIVQKQQQ</sequence>
<dbReference type="Proteomes" id="UP000186922">
    <property type="component" value="Unassembled WGS sequence"/>
</dbReference>
<proteinExistence type="predicted"/>
<evidence type="ECO:0000313" key="1">
    <source>
        <dbReference type="EMBL" id="GAU91605.1"/>
    </source>
</evidence>
<protein>
    <submittedName>
        <fullName evidence="1">Uncharacterized protein</fullName>
    </submittedName>
</protein>
<evidence type="ECO:0000313" key="2">
    <source>
        <dbReference type="Proteomes" id="UP000186922"/>
    </source>
</evidence>
<name>A0A1D1UT27_RAMVA</name>
<dbReference type="AlphaFoldDB" id="A0A1D1UT27"/>
<keyword evidence="2" id="KW-1185">Reference proteome</keyword>
<reference evidence="1 2" key="1">
    <citation type="journal article" date="2016" name="Nat. Commun.">
        <title>Extremotolerant tardigrade genome and improved radiotolerance of human cultured cells by tardigrade-unique protein.</title>
        <authorList>
            <person name="Hashimoto T."/>
            <person name="Horikawa D.D."/>
            <person name="Saito Y."/>
            <person name="Kuwahara H."/>
            <person name="Kozuka-Hata H."/>
            <person name="Shin-I T."/>
            <person name="Minakuchi Y."/>
            <person name="Ohishi K."/>
            <person name="Motoyama A."/>
            <person name="Aizu T."/>
            <person name="Enomoto A."/>
            <person name="Kondo K."/>
            <person name="Tanaka S."/>
            <person name="Hara Y."/>
            <person name="Koshikawa S."/>
            <person name="Sagara H."/>
            <person name="Miura T."/>
            <person name="Yokobori S."/>
            <person name="Miyagawa K."/>
            <person name="Suzuki Y."/>
            <person name="Kubo T."/>
            <person name="Oyama M."/>
            <person name="Kohara Y."/>
            <person name="Fujiyama A."/>
            <person name="Arakawa K."/>
            <person name="Katayama T."/>
            <person name="Toyoda A."/>
            <person name="Kunieda T."/>
        </authorList>
    </citation>
    <scope>NUCLEOTIDE SEQUENCE [LARGE SCALE GENOMIC DNA]</scope>
    <source>
        <strain evidence="1 2">YOKOZUNA-1</strain>
    </source>
</reference>
<dbReference type="EMBL" id="BDGG01000002">
    <property type="protein sequence ID" value="GAU91605.1"/>
    <property type="molecule type" value="Genomic_DNA"/>
</dbReference>
<organism evidence="1 2">
    <name type="scientific">Ramazzottius varieornatus</name>
    <name type="common">Water bear</name>
    <name type="synonym">Tardigrade</name>
    <dbReference type="NCBI Taxonomy" id="947166"/>
    <lineage>
        <taxon>Eukaryota</taxon>
        <taxon>Metazoa</taxon>
        <taxon>Ecdysozoa</taxon>
        <taxon>Tardigrada</taxon>
        <taxon>Eutardigrada</taxon>
        <taxon>Parachela</taxon>
        <taxon>Hypsibioidea</taxon>
        <taxon>Ramazzottiidae</taxon>
        <taxon>Ramazzottius</taxon>
    </lineage>
</organism>
<accession>A0A1D1UT27</accession>
<comment type="caution">
    <text evidence="1">The sequence shown here is derived from an EMBL/GenBank/DDBJ whole genome shotgun (WGS) entry which is preliminary data.</text>
</comment>